<evidence type="ECO:0000313" key="17">
    <source>
        <dbReference type="Proteomes" id="UP001164472"/>
    </source>
</evidence>
<evidence type="ECO:0000256" key="5">
    <source>
        <dbReference type="ARBA" id="ARBA00012483"/>
    </source>
</evidence>
<keyword evidence="9" id="KW-0863">Zinc-finger</keyword>
<evidence type="ECO:0000256" key="9">
    <source>
        <dbReference type="ARBA" id="ARBA00022771"/>
    </source>
</evidence>
<comment type="catalytic activity">
    <reaction evidence="1">
        <text>S-ubiquitinyl-[E2 ubiquitin-conjugating enzyme]-L-cysteine + [acceptor protein]-L-lysine = [E2 ubiquitin-conjugating enzyme]-L-cysteine + N(6)-ubiquitinyl-[acceptor protein]-L-lysine.</text>
        <dbReference type="EC" id="2.3.2.27"/>
    </reaction>
</comment>
<comment type="similarity">
    <text evidence="4">Belongs to the LemA family.</text>
</comment>
<evidence type="ECO:0000256" key="3">
    <source>
        <dbReference type="ARBA" id="ARBA00004167"/>
    </source>
</evidence>
<dbReference type="PANTHER" id="PTHR34478:SF1">
    <property type="entry name" value="PROTEIN LEMA"/>
    <property type="match status" value="1"/>
</dbReference>
<evidence type="ECO:0000256" key="2">
    <source>
        <dbReference type="ARBA" id="ARBA00004141"/>
    </source>
</evidence>
<feature type="transmembrane region" description="Helical" evidence="14">
    <location>
        <begin position="594"/>
        <end position="613"/>
    </location>
</feature>
<reference evidence="16" key="1">
    <citation type="submission" date="2022-07" db="EMBL/GenBank/DDBJ databases">
        <title>Alkalimarinus sp. nov., isolated from gut of a Alitta virens.</title>
        <authorList>
            <person name="Yang A.I."/>
            <person name="Shin N.-R."/>
        </authorList>
    </citation>
    <scope>NUCLEOTIDE SEQUENCE</scope>
    <source>
        <strain evidence="16">FA028</strain>
    </source>
</reference>
<keyword evidence="12 14" id="KW-1133">Transmembrane helix</keyword>
<evidence type="ECO:0000256" key="6">
    <source>
        <dbReference type="ARBA" id="ARBA00022679"/>
    </source>
</evidence>
<dbReference type="InterPro" id="IPR007156">
    <property type="entry name" value="MamQ_LemA"/>
</dbReference>
<evidence type="ECO:0000256" key="7">
    <source>
        <dbReference type="ARBA" id="ARBA00022692"/>
    </source>
</evidence>
<evidence type="ECO:0000256" key="13">
    <source>
        <dbReference type="ARBA" id="ARBA00023136"/>
    </source>
</evidence>
<protein>
    <recommendedName>
        <fullName evidence="5">RING-type E3 ubiquitin transferase</fullName>
        <ecNumber evidence="5">2.3.2.27</ecNumber>
    </recommendedName>
</protein>
<dbReference type="PANTHER" id="PTHR34478">
    <property type="entry name" value="PROTEIN LEMA"/>
    <property type="match status" value="1"/>
</dbReference>
<dbReference type="InterPro" id="IPR023353">
    <property type="entry name" value="LemA-like_dom_sf"/>
</dbReference>
<dbReference type="Gene3D" id="1.20.1440.20">
    <property type="entry name" value="LemA-like domain"/>
    <property type="match status" value="1"/>
</dbReference>
<dbReference type="RefSeq" id="WP_251809705.1">
    <property type="nucleotide sequence ID" value="NZ_CP101527.1"/>
</dbReference>
<dbReference type="GO" id="GO:0016567">
    <property type="term" value="P:protein ubiquitination"/>
    <property type="evidence" value="ECO:0007669"/>
    <property type="project" value="InterPro"/>
</dbReference>
<evidence type="ECO:0000313" key="16">
    <source>
        <dbReference type="EMBL" id="UZW73564.1"/>
    </source>
</evidence>
<sequence length="759" mass="86826">MKKIFSSSSIYLVVAAILSFAAFTLLTNGFKEIEQIRQLERIPEISINAVLEGEVSIKGEVEVLESTVDSRYTSTPSVYYRFLHEEERTDSDGDSYWATVFEEEQSVDFTITDNTASIDISVAENSLHPILWSMPSSTRKTIGDNRYTEWRIEPGQQIYAVGYAVQDDSSIALSFLPEGLYTPMLSKYGPDYERQQMGKSGIFFIWIGLVALAFAVLCIVIAFNIHRVLAYLSMLTVALTLVLIQLGTLMLSKDIQASVARFYTQYEVVQRAFDAVKIPQQSQSIPLSSPVNYRDYKEYGVDEYTIERLSALKLNLALYQAQLDRQLSEFPDNLIGWSMGLDTHQKTLALHETEQERLVQKLNGINSTSVSDPFVKWIPVIAFMGMFIGSYVGFRKIRFKRFIESIPTSKVSGVVYGLAEIKAQIKCVNEDSYLTTPITGKKSVWYYYKKEEKRKSGKNEKWVTLTEERKSVPFIASDYTGEMKIIADNAEVITKHKKVTREGRYRYTEQYLKPNETLYVIGSAKIDPEEHNQLLIGYGDKSEPFILSNLSERQVMLKKARNGMMFLNMAFSALLLGVLLMFANSGSLSPDSFLISALTAPLFMMVLMIILHYNDIIFLRQRVERNIANIKVTLQKRYDLLPNLEKSVKQYLAHEESLLRQLSELRSRYNPDNTKANNNDQPLSKNVRLIIEQYPELKSHQPILQLMQSATDIEDELAVMKNGYLDGVEIYNSRIESFPDLLLTKLFRFKEHRPLSWDG</sequence>
<gene>
    <name evidence="16" type="ORF">NNL22_10985</name>
</gene>
<keyword evidence="13 14" id="KW-0472">Membrane</keyword>
<feature type="transmembrane region" description="Helical" evidence="14">
    <location>
        <begin position="563"/>
        <end position="582"/>
    </location>
</feature>
<evidence type="ECO:0000256" key="11">
    <source>
        <dbReference type="ARBA" id="ARBA00022833"/>
    </source>
</evidence>
<evidence type="ECO:0000256" key="4">
    <source>
        <dbReference type="ARBA" id="ARBA00008854"/>
    </source>
</evidence>
<dbReference type="GO" id="GO:0061630">
    <property type="term" value="F:ubiquitin protein ligase activity"/>
    <property type="evidence" value="ECO:0007669"/>
    <property type="project" value="UniProtKB-EC"/>
</dbReference>
<dbReference type="EC" id="2.3.2.27" evidence="5"/>
<keyword evidence="6" id="KW-0808">Transferase</keyword>
<dbReference type="InterPro" id="IPR022170">
    <property type="entry name" value="MUL1-like"/>
</dbReference>
<evidence type="ECO:0000259" key="15">
    <source>
        <dbReference type="Pfam" id="PF12483"/>
    </source>
</evidence>
<dbReference type="Pfam" id="PF04011">
    <property type="entry name" value="LemA"/>
    <property type="match status" value="1"/>
</dbReference>
<dbReference type="AlphaFoldDB" id="A0A9E8KNC9"/>
<feature type="transmembrane region" description="Helical" evidence="14">
    <location>
        <begin position="230"/>
        <end position="251"/>
    </location>
</feature>
<feature type="transmembrane region" description="Helical" evidence="14">
    <location>
        <begin position="203"/>
        <end position="223"/>
    </location>
</feature>
<dbReference type="GO" id="GO:0016020">
    <property type="term" value="C:membrane"/>
    <property type="evidence" value="ECO:0007669"/>
    <property type="project" value="UniProtKB-SubCell"/>
</dbReference>
<keyword evidence="7 14" id="KW-0812">Transmembrane</keyword>
<proteinExistence type="inferred from homology"/>
<keyword evidence="11" id="KW-0862">Zinc</keyword>
<evidence type="ECO:0000256" key="8">
    <source>
        <dbReference type="ARBA" id="ARBA00022723"/>
    </source>
</evidence>
<accession>A0A9E8KNC9</accession>
<evidence type="ECO:0000256" key="14">
    <source>
        <dbReference type="SAM" id="Phobius"/>
    </source>
</evidence>
<comment type="subcellular location">
    <subcellularLocation>
        <location evidence="2">Membrane</location>
        <topology evidence="2">Multi-pass membrane protein</topology>
    </subcellularLocation>
    <subcellularLocation>
        <location evidence="3">Membrane</location>
        <topology evidence="3">Single-pass membrane protein</topology>
    </subcellularLocation>
</comment>
<dbReference type="SUPFAM" id="SSF140478">
    <property type="entry name" value="LemA-like"/>
    <property type="match status" value="1"/>
</dbReference>
<dbReference type="GO" id="GO:0008270">
    <property type="term" value="F:zinc ion binding"/>
    <property type="evidence" value="ECO:0007669"/>
    <property type="project" value="UniProtKB-KW"/>
</dbReference>
<keyword evidence="10" id="KW-0833">Ubl conjugation pathway</keyword>
<feature type="domain" description="E3 Ubiquitin ligase MUL1-like" evidence="15">
    <location>
        <begin position="505"/>
        <end position="574"/>
    </location>
</feature>
<feature type="transmembrane region" description="Helical" evidence="14">
    <location>
        <begin position="374"/>
        <end position="394"/>
    </location>
</feature>
<organism evidence="16 17">
    <name type="scientific">Alkalimarinus sediminis</name>
    <dbReference type="NCBI Taxonomy" id="1632866"/>
    <lineage>
        <taxon>Bacteria</taxon>
        <taxon>Pseudomonadati</taxon>
        <taxon>Pseudomonadota</taxon>
        <taxon>Gammaproteobacteria</taxon>
        <taxon>Alteromonadales</taxon>
        <taxon>Alteromonadaceae</taxon>
        <taxon>Alkalimarinus</taxon>
    </lineage>
</organism>
<evidence type="ECO:0000256" key="1">
    <source>
        <dbReference type="ARBA" id="ARBA00000900"/>
    </source>
</evidence>
<dbReference type="Proteomes" id="UP001164472">
    <property type="component" value="Chromosome"/>
</dbReference>
<dbReference type="Pfam" id="PF12483">
    <property type="entry name" value="GIDE"/>
    <property type="match status" value="1"/>
</dbReference>
<name>A0A9E8KNC9_9ALTE</name>
<evidence type="ECO:0000256" key="10">
    <source>
        <dbReference type="ARBA" id="ARBA00022786"/>
    </source>
</evidence>
<keyword evidence="17" id="KW-1185">Reference proteome</keyword>
<dbReference type="KEGG" id="asem:NNL22_10985"/>
<dbReference type="EMBL" id="CP101527">
    <property type="protein sequence ID" value="UZW73564.1"/>
    <property type="molecule type" value="Genomic_DNA"/>
</dbReference>
<keyword evidence="8" id="KW-0479">Metal-binding</keyword>
<evidence type="ECO:0000256" key="12">
    <source>
        <dbReference type="ARBA" id="ARBA00022989"/>
    </source>
</evidence>